<evidence type="ECO:0000313" key="6">
    <source>
        <dbReference type="Proteomes" id="UP000736672"/>
    </source>
</evidence>
<comment type="caution">
    <text evidence="5">The sequence shown here is derived from an EMBL/GenBank/DDBJ whole genome shotgun (WGS) entry which is preliminary data.</text>
</comment>
<name>A0A9P9KNN8_FUSSL</name>
<evidence type="ECO:0000256" key="3">
    <source>
        <dbReference type="ARBA" id="ARBA00022833"/>
    </source>
</evidence>
<dbReference type="Proteomes" id="UP000736672">
    <property type="component" value="Unassembled WGS sequence"/>
</dbReference>
<protein>
    <recommendedName>
        <fullName evidence="4">MYND-type domain-containing protein</fullName>
    </recommendedName>
</protein>
<feature type="domain" description="MYND-type" evidence="4">
    <location>
        <begin position="14"/>
        <end position="37"/>
    </location>
</feature>
<organism evidence="5 6">
    <name type="scientific">Fusarium solani</name>
    <name type="common">Filamentous fungus</name>
    <dbReference type="NCBI Taxonomy" id="169388"/>
    <lineage>
        <taxon>Eukaryota</taxon>
        <taxon>Fungi</taxon>
        <taxon>Dikarya</taxon>
        <taxon>Ascomycota</taxon>
        <taxon>Pezizomycotina</taxon>
        <taxon>Sordariomycetes</taxon>
        <taxon>Hypocreomycetidae</taxon>
        <taxon>Hypocreales</taxon>
        <taxon>Nectriaceae</taxon>
        <taxon>Fusarium</taxon>
        <taxon>Fusarium solani species complex</taxon>
    </lineage>
</organism>
<dbReference type="EMBL" id="JAGTJS010000006">
    <property type="protein sequence ID" value="KAH7265785.1"/>
    <property type="molecule type" value="Genomic_DNA"/>
</dbReference>
<sequence>MSSSDPCKLLPRACGVCGKKEDLLRCSGCQVVYYCGRPSKISTEVFTRQGVRNDGSVPDDLFVEGIGYFGAIPLTEPYTLARYQLAKTLLLCFGGASGLVDAVQTALDQLLDIFWLNRGDRKDWCATTGNPVHFEWDDWTHYGWDIELPFCKVEGADALEPPGNWASERRSEISPIVALTIIKVQILLDLLAVLNTTRALQGSVPEEIIGLIREQLVGGTVQSRPEILRAGAEEMARCVEMIKAQITDLYNLVSTYNPHVWRLMLNDPHAAAASGPFSYPLNSEEEAYLVIGESLASWLETPGSFDMMRYVSQTA</sequence>
<dbReference type="InterPro" id="IPR002893">
    <property type="entry name" value="Znf_MYND"/>
</dbReference>
<dbReference type="OrthoDB" id="5952526at2759"/>
<dbReference type="SUPFAM" id="SSF144232">
    <property type="entry name" value="HIT/MYND zinc finger-like"/>
    <property type="match status" value="1"/>
</dbReference>
<dbReference type="Pfam" id="PF01753">
    <property type="entry name" value="zf-MYND"/>
    <property type="match status" value="1"/>
</dbReference>
<evidence type="ECO:0000259" key="4">
    <source>
        <dbReference type="Pfam" id="PF01753"/>
    </source>
</evidence>
<keyword evidence="1" id="KW-0479">Metal-binding</keyword>
<proteinExistence type="predicted"/>
<evidence type="ECO:0000256" key="1">
    <source>
        <dbReference type="ARBA" id="ARBA00022723"/>
    </source>
</evidence>
<dbReference type="GO" id="GO:0008270">
    <property type="term" value="F:zinc ion binding"/>
    <property type="evidence" value="ECO:0007669"/>
    <property type="project" value="UniProtKB-KW"/>
</dbReference>
<keyword evidence="2" id="KW-0863">Zinc-finger</keyword>
<gene>
    <name evidence="5" type="ORF">B0J15DRAFT_592330</name>
</gene>
<keyword evidence="3" id="KW-0862">Zinc</keyword>
<dbReference type="AlphaFoldDB" id="A0A9P9KNN8"/>
<reference evidence="5" key="1">
    <citation type="journal article" date="2021" name="Nat. Commun.">
        <title>Genetic determinants of endophytism in the Arabidopsis root mycobiome.</title>
        <authorList>
            <person name="Mesny F."/>
            <person name="Miyauchi S."/>
            <person name="Thiergart T."/>
            <person name="Pickel B."/>
            <person name="Atanasova L."/>
            <person name="Karlsson M."/>
            <person name="Huettel B."/>
            <person name="Barry K.W."/>
            <person name="Haridas S."/>
            <person name="Chen C."/>
            <person name="Bauer D."/>
            <person name="Andreopoulos W."/>
            <person name="Pangilinan J."/>
            <person name="LaButti K."/>
            <person name="Riley R."/>
            <person name="Lipzen A."/>
            <person name="Clum A."/>
            <person name="Drula E."/>
            <person name="Henrissat B."/>
            <person name="Kohler A."/>
            <person name="Grigoriev I.V."/>
            <person name="Martin F.M."/>
            <person name="Hacquard S."/>
        </authorList>
    </citation>
    <scope>NUCLEOTIDE SEQUENCE</scope>
    <source>
        <strain evidence="5">FSSC 5 MPI-SDFR-AT-0091</strain>
    </source>
</reference>
<dbReference type="Gene3D" id="6.10.140.2220">
    <property type="match status" value="1"/>
</dbReference>
<evidence type="ECO:0000256" key="2">
    <source>
        <dbReference type="ARBA" id="ARBA00022771"/>
    </source>
</evidence>
<evidence type="ECO:0000313" key="5">
    <source>
        <dbReference type="EMBL" id="KAH7265785.1"/>
    </source>
</evidence>
<keyword evidence="6" id="KW-1185">Reference proteome</keyword>
<accession>A0A9P9KNN8</accession>